<evidence type="ECO:0000256" key="1">
    <source>
        <dbReference type="SAM" id="SignalP"/>
    </source>
</evidence>
<keyword evidence="1" id="KW-0732">Signal</keyword>
<sequence>MAVACISGVYCRLLPVILLSYTVMTVESSRCSVYGDVQVWREDSHPAEIVVRWTYGEGICRSIHTCYKTTLGPDDLLRPQLIPISIQKGYRVHLVLAMSVSAVI</sequence>
<dbReference type="Proteomes" id="UP001162480">
    <property type="component" value="Chromosome 19"/>
</dbReference>
<dbReference type="AlphaFoldDB" id="A0AA36BMF2"/>
<feature type="signal peptide" evidence="1">
    <location>
        <begin position="1"/>
        <end position="28"/>
    </location>
</feature>
<evidence type="ECO:0000313" key="2">
    <source>
        <dbReference type="EMBL" id="CAI9736824.1"/>
    </source>
</evidence>
<feature type="chain" id="PRO_5041237007" evidence="1">
    <location>
        <begin position="29"/>
        <end position="104"/>
    </location>
</feature>
<reference evidence="2" key="1">
    <citation type="submission" date="2023-08" db="EMBL/GenBank/DDBJ databases">
        <authorList>
            <person name="Alioto T."/>
            <person name="Alioto T."/>
            <person name="Gomez Garrido J."/>
        </authorList>
    </citation>
    <scope>NUCLEOTIDE SEQUENCE</scope>
</reference>
<evidence type="ECO:0000313" key="3">
    <source>
        <dbReference type="Proteomes" id="UP001162480"/>
    </source>
</evidence>
<gene>
    <name evidence="2" type="ORF">OCTVUL_1B028615</name>
</gene>
<keyword evidence="3" id="KW-1185">Reference proteome</keyword>
<name>A0AA36BMF2_OCTVU</name>
<proteinExistence type="predicted"/>
<organism evidence="2 3">
    <name type="scientific">Octopus vulgaris</name>
    <name type="common">Common octopus</name>
    <dbReference type="NCBI Taxonomy" id="6645"/>
    <lineage>
        <taxon>Eukaryota</taxon>
        <taxon>Metazoa</taxon>
        <taxon>Spiralia</taxon>
        <taxon>Lophotrochozoa</taxon>
        <taxon>Mollusca</taxon>
        <taxon>Cephalopoda</taxon>
        <taxon>Coleoidea</taxon>
        <taxon>Octopodiformes</taxon>
        <taxon>Octopoda</taxon>
        <taxon>Incirrata</taxon>
        <taxon>Octopodidae</taxon>
        <taxon>Octopus</taxon>
    </lineage>
</organism>
<protein>
    <submittedName>
        <fullName evidence="2">Uncharacterized protein</fullName>
    </submittedName>
</protein>
<accession>A0AA36BMF2</accession>
<dbReference type="EMBL" id="OX597832">
    <property type="protein sequence ID" value="CAI9736824.1"/>
    <property type="molecule type" value="Genomic_DNA"/>
</dbReference>